<dbReference type="GO" id="GO:0022857">
    <property type="term" value="F:transmembrane transporter activity"/>
    <property type="evidence" value="ECO:0007669"/>
    <property type="project" value="InterPro"/>
</dbReference>
<feature type="transmembrane region" description="Helical" evidence="5">
    <location>
        <begin position="75"/>
        <end position="100"/>
    </location>
</feature>
<feature type="domain" description="Major facilitator superfamily (MFS) profile" evidence="6">
    <location>
        <begin position="9"/>
        <end position="415"/>
    </location>
</feature>
<dbReference type="PANTHER" id="PTHR24002:SF3">
    <property type="entry name" value="SOLUTE CARRIER FAMILY 22 MEMBER 18"/>
    <property type="match status" value="1"/>
</dbReference>
<dbReference type="EnsemblProtists" id="PYU1_T008872">
    <property type="protein sequence ID" value="PYU1_T008872"/>
    <property type="gene ID" value="PYU1_G008854"/>
</dbReference>
<dbReference type="Proteomes" id="UP000019132">
    <property type="component" value="Unassembled WGS sequence"/>
</dbReference>
<comment type="subcellular location">
    <subcellularLocation>
        <location evidence="1">Membrane</location>
        <topology evidence="1">Multi-pass membrane protein</topology>
    </subcellularLocation>
</comment>
<evidence type="ECO:0000256" key="5">
    <source>
        <dbReference type="SAM" id="Phobius"/>
    </source>
</evidence>
<accession>K3WV75</accession>
<evidence type="ECO:0000313" key="7">
    <source>
        <dbReference type="EnsemblProtists" id="PYU1_T008872"/>
    </source>
</evidence>
<dbReference type="InterPro" id="IPR011701">
    <property type="entry name" value="MFS"/>
</dbReference>
<dbReference type="STRING" id="431595.K3WV75"/>
<dbReference type="HOGENOM" id="CLU_001265_10_12_1"/>
<keyword evidence="4 5" id="KW-0472">Membrane</keyword>
<evidence type="ECO:0000256" key="3">
    <source>
        <dbReference type="ARBA" id="ARBA00022989"/>
    </source>
</evidence>
<reference evidence="7" key="3">
    <citation type="submission" date="2015-02" db="UniProtKB">
        <authorList>
            <consortium name="EnsemblProtists"/>
        </authorList>
    </citation>
    <scope>IDENTIFICATION</scope>
    <source>
        <strain evidence="7">DAOM BR144</strain>
    </source>
</reference>
<dbReference type="EMBL" id="GL376558">
    <property type="status" value="NOT_ANNOTATED_CDS"/>
    <property type="molecule type" value="Genomic_DNA"/>
</dbReference>
<dbReference type="PANTHER" id="PTHR24002">
    <property type="entry name" value="SOLUTE CARRIER FAMILY 22 MEMBER 18"/>
    <property type="match status" value="1"/>
</dbReference>
<evidence type="ECO:0000259" key="6">
    <source>
        <dbReference type="PROSITE" id="PS50850"/>
    </source>
</evidence>
<dbReference type="PROSITE" id="PS50850">
    <property type="entry name" value="MFS"/>
    <property type="match status" value="1"/>
</dbReference>
<dbReference type="eggNOG" id="KOG2615">
    <property type="taxonomic scope" value="Eukaryota"/>
</dbReference>
<dbReference type="VEuPathDB" id="FungiDB:PYU1_G008854"/>
<reference evidence="8" key="1">
    <citation type="journal article" date="2010" name="Genome Biol.">
        <title>Genome sequence of the necrotrophic plant pathogen Pythium ultimum reveals original pathogenicity mechanisms and effector repertoire.</title>
        <authorList>
            <person name="Levesque C.A."/>
            <person name="Brouwer H."/>
            <person name="Cano L."/>
            <person name="Hamilton J.P."/>
            <person name="Holt C."/>
            <person name="Huitema E."/>
            <person name="Raffaele S."/>
            <person name="Robideau G.P."/>
            <person name="Thines M."/>
            <person name="Win J."/>
            <person name="Zerillo M.M."/>
            <person name="Beakes G.W."/>
            <person name="Boore J.L."/>
            <person name="Busam D."/>
            <person name="Dumas B."/>
            <person name="Ferriera S."/>
            <person name="Fuerstenberg S.I."/>
            <person name="Gachon C.M."/>
            <person name="Gaulin E."/>
            <person name="Govers F."/>
            <person name="Grenville-Briggs L."/>
            <person name="Horner N."/>
            <person name="Hostetler J."/>
            <person name="Jiang R.H."/>
            <person name="Johnson J."/>
            <person name="Krajaejun T."/>
            <person name="Lin H."/>
            <person name="Meijer H.J."/>
            <person name="Moore B."/>
            <person name="Morris P."/>
            <person name="Phuntmart V."/>
            <person name="Puiu D."/>
            <person name="Shetty J."/>
            <person name="Stajich J.E."/>
            <person name="Tripathy S."/>
            <person name="Wawra S."/>
            <person name="van West P."/>
            <person name="Whitty B.R."/>
            <person name="Coutinho P.M."/>
            <person name="Henrissat B."/>
            <person name="Martin F."/>
            <person name="Thomas P.D."/>
            <person name="Tyler B.M."/>
            <person name="De Vries R.P."/>
            <person name="Kamoun S."/>
            <person name="Yandell M."/>
            <person name="Tisserat N."/>
            <person name="Buell C.R."/>
        </authorList>
    </citation>
    <scope>NUCLEOTIDE SEQUENCE</scope>
    <source>
        <strain evidence="8">DAOM:BR144</strain>
    </source>
</reference>
<feature type="transmembrane region" description="Helical" evidence="5">
    <location>
        <begin position="303"/>
        <end position="322"/>
    </location>
</feature>
<feature type="transmembrane region" description="Helical" evidence="5">
    <location>
        <begin position="43"/>
        <end position="63"/>
    </location>
</feature>
<sequence length="438" mass="47160">MGSLSAWLKRRVLYVVSFLDLLAVSMIIPSLSSYVKSMDGGALAFGGIMSMYGFIQFFAAPIAGSLSDVYGRRRVLQVCFIGASSGYLLLGLSWNIYMVILSRIPSALFKHTLDIIKVAVTDAEDPKFRSAAIGKLNAASSAGFIIGPIVGGYVSSIPNGFNYTTLLTTALFGVNYALVSVFFHDHQHLSSVSSGVSLEKAVSSAKNSSSVDWKPLLLNAKNKLFEFQNIFYETGPAKTLLVARLLLAMAAILYRTHFSTLLEDKFGTDSKSRGFVLSYMGFLGAFGSVSVGLATKMIKSERLLLQLSSIIYVLTFVLLSKATTIEQIYIILIPQVVSISMLRASSIALQTTFVSQERVGAFMGISSSLTSIGRTISPILSGWTYMLSVDGPAYGAALLAMISAALFCFSPHFASIGDVNWKSASVKSEGKHIKTATD</sequence>
<keyword evidence="2 5" id="KW-0812">Transmembrane</keyword>
<name>K3WV75_GLOUD</name>
<evidence type="ECO:0000313" key="8">
    <source>
        <dbReference type="Proteomes" id="UP000019132"/>
    </source>
</evidence>
<evidence type="ECO:0000256" key="1">
    <source>
        <dbReference type="ARBA" id="ARBA00004141"/>
    </source>
</evidence>
<keyword evidence="8" id="KW-1185">Reference proteome</keyword>
<organism evidence="7 8">
    <name type="scientific">Globisporangium ultimum (strain ATCC 200006 / CBS 805.95 / DAOM BR144)</name>
    <name type="common">Pythium ultimum</name>
    <dbReference type="NCBI Taxonomy" id="431595"/>
    <lineage>
        <taxon>Eukaryota</taxon>
        <taxon>Sar</taxon>
        <taxon>Stramenopiles</taxon>
        <taxon>Oomycota</taxon>
        <taxon>Peronosporomycetes</taxon>
        <taxon>Pythiales</taxon>
        <taxon>Pythiaceae</taxon>
        <taxon>Globisporangium</taxon>
    </lineage>
</organism>
<feature type="transmembrane region" description="Helical" evidence="5">
    <location>
        <begin position="12"/>
        <end position="31"/>
    </location>
</feature>
<feature type="transmembrane region" description="Helical" evidence="5">
    <location>
        <begin position="239"/>
        <end position="256"/>
    </location>
</feature>
<dbReference type="Pfam" id="PF07690">
    <property type="entry name" value="MFS_1"/>
    <property type="match status" value="1"/>
</dbReference>
<dbReference type="PRINTS" id="PR01035">
    <property type="entry name" value="TCRTETA"/>
</dbReference>
<feature type="transmembrane region" description="Helical" evidence="5">
    <location>
        <begin position="393"/>
        <end position="414"/>
    </location>
</feature>
<feature type="transmembrane region" description="Helical" evidence="5">
    <location>
        <begin position="163"/>
        <end position="183"/>
    </location>
</feature>
<dbReference type="InParanoid" id="K3WV75"/>
<feature type="transmembrane region" description="Helical" evidence="5">
    <location>
        <begin position="276"/>
        <end position="294"/>
    </location>
</feature>
<dbReference type="SUPFAM" id="SSF103473">
    <property type="entry name" value="MFS general substrate transporter"/>
    <property type="match status" value="1"/>
</dbReference>
<dbReference type="GO" id="GO:0005635">
    <property type="term" value="C:nuclear envelope"/>
    <property type="evidence" value="ECO:0007669"/>
    <property type="project" value="TreeGrafter"/>
</dbReference>
<proteinExistence type="predicted"/>
<evidence type="ECO:0000256" key="4">
    <source>
        <dbReference type="ARBA" id="ARBA00023136"/>
    </source>
</evidence>
<dbReference type="GO" id="GO:0016020">
    <property type="term" value="C:membrane"/>
    <property type="evidence" value="ECO:0007669"/>
    <property type="project" value="UniProtKB-SubCell"/>
</dbReference>
<dbReference type="InterPro" id="IPR020846">
    <property type="entry name" value="MFS_dom"/>
</dbReference>
<dbReference type="OMA" id="FYGFTNA"/>
<dbReference type="AlphaFoldDB" id="K3WV75"/>
<keyword evidence="3 5" id="KW-1133">Transmembrane helix</keyword>
<protein>
    <recommendedName>
        <fullName evidence="6">Major facilitator superfamily (MFS) profile domain-containing protein</fullName>
    </recommendedName>
</protein>
<dbReference type="InterPro" id="IPR001958">
    <property type="entry name" value="Tet-R_TetA/multi-R_MdtG-like"/>
</dbReference>
<dbReference type="InterPro" id="IPR036259">
    <property type="entry name" value="MFS_trans_sf"/>
</dbReference>
<dbReference type="Gene3D" id="1.20.1250.20">
    <property type="entry name" value="MFS general substrate transporter like domains"/>
    <property type="match status" value="1"/>
</dbReference>
<reference evidence="8" key="2">
    <citation type="submission" date="2010-04" db="EMBL/GenBank/DDBJ databases">
        <authorList>
            <person name="Buell R."/>
            <person name="Hamilton J."/>
            <person name="Hostetler J."/>
        </authorList>
    </citation>
    <scope>NUCLEOTIDE SEQUENCE [LARGE SCALE GENOMIC DNA]</scope>
    <source>
        <strain evidence="8">DAOM:BR144</strain>
    </source>
</reference>
<evidence type="ECO:0000256" key="2">
    <source>
        <dbReference type="ARBA" id="ARBA00022692"/>
    </source>
</evidence>